<accession>A0A1I0QPM6</accession>
<organism evidence="9 10">
    <name type="scientific">Roseivirga pacifica</name>
    <dbReference type="NCBI Taxonomy" id="1267423"/>
    <lineage>
        <taxon>Bacteria</taxon>
        <taxon>Pseudomonadati</taxon>
        <taxon>Bacteroidota</taxon>
        <taxon>Cytophagia</taxon>
        <taxon>Cytophagales</taxon>
        <taxon>Roseivirgaceae</taxon>
        <taxon>Roseivirga</taxon>
    </lineage>
</organism>
<dbReference type="InterPro" id="IPR051166">
    <property type="entry name" value="Threonine_Synthase"/>
</dbReference>
<dbReference type="EC" id="4.2.3.1" evidence="5"/>
<evidence type="ECO:0000256" key="3">
    <source>
        <dbReference type="ARBA" id="ARBA00022898"/>
    </source>
</evidence>
<keyword evidence="10" id="KW-1185">Reference proteome</keyword>
<dbReference type="FunFam" id="3.40.50.1100:FF:000022">
    <property type="entry name" value="Threonine synthase"/>
    <property type="match status" value="1"/>
</dbReference>
<dbReference type="STRING" id="1267423.SAMN05216290_2539"/>
<evidence type="ECO:0000256" key="6">
    <source>
        <dbReference type="PIRSR" id="PIRSR604450-51"/>
    </source>
</evidence>
<dbReference type="GO" id="GO:0009088">
    <property type="term" value="P:threonine biosynthetic process"/>
    <property type="evidence" value="ECO:0007669"/>
    <property type="project" value="UniProtKB-UniRule"/>
</dbReference>
<evidence type="ECO:0000256" key="2">
    <source>
        <dbReference type="ARBA" id="ARBA00005517"/>
    </source>
</evidence>
<evidence type="ECO:0000256" key="1">
    <source>
        <dbReference type="ARBA" id="ARBA00001933"/>
    </source>
</evidence>
<comment type="similarity">
    <text evidence="2">Belongs to the threonine synthase family.</text>
</comment>
<keyword evidence="4" id="KW-0456">Lyase</keyword>
<dbReference type="EMBL" id="FOIR01000002">
    <property type="protein sequence ID" value="SEW29241.1"/>
    <property type="molecule type" value="Genomic_DNA"/>
</dbReference>
<evidence type="ECO:0000256" key="4">
    <source>
        <dbReference type="ARBA" id="ARBA00023239"/>
    </source>
</evidence>
<dbReference type="Pfam" id="PF14821">
    <property type="entry name" value="Thr_synth_N"/>
    <property type="match status" value="1"/>
</dbReference>
<dbReference type="Gene3D" id="3.90.1380.10">
    <property type="entry name" value="Threonine synthase, N-terminal domain"/>
    <property type="match status" value="1"/>
</dbReference>
<sequence length="428" mass="46667">MKFFSTNRSAPQVGFEEAVVNSLPADNGLYFPEEIPVLSQQIINKLKAASLVSVGYEMMWPFVEGTFSQHQLKQIVEEVFSFDIPLVQVEEGIQSLELFHGPTYAFKDVGARFLARCLGQFSKTSDKEVTILVATSGDTGGAVANGFLGVEGVNVIILYPSGKVSDLQEKQLTTLGGNITALEVAGDFDACQALVKQAFLDKELNQTLSLTSANSINIARWMPQSIYFAKMALELSDPAALIAVPSGNYGNITAGMLAKRMGFPLGHFLACSNANDVVPRYLESCEFDPRPTIATYANAMDVSKPSNFPRMLELYHHSFDDLIADVDGFSLSDEEILRTIKACKASTDYLCDPHGAIGYAGLKEKLKVGQQGVFLETAHPVKFAPTMAQALGEELEIPAFANDLMKKEKTARSVSSSFDEFKAYLMAK</sequence>
<feature type="domain" description="Tryptophan synthase beta chain-like PALP" evidence="7">
    <location>
        <begin position="97"/>
        <end position="367"/>
    </location>
</feature>
<gene>
    <name evidence="9" type="ORF">SAMN05216290_2539</name>
</gene>
<dbReference type="InterPro" id="IPR037158">
    <property type="entry name" value="Thr_synth_N_sf"/>
</dbReference>
<dbReference type="InterPro" id="IPR029144">
    <property type="entry name" value="Thr_synth_N"/>
</dbReference>
<evidence type="ECO:0000313" key="9">
    <source>
        <dbReference type="EMBL" id="SEW29241.1"/>
    </source>
</evidence>
<dbReference type="GO" id="GO:0004795">
    <property type="term" value="F:threonine synthase activity"/>
    <property type="evidence" value="ECO:0007669"/>
    <property type="project" value="UniProtKB-UniRule"/>
</dbReference>
<evidence type="ECO:0000313" key="10">
    <source>
        <dbReference type="Proteomes" id="UP000199437"/>
    </source>
</evidence>
<dbReference type="InterPro" id="IPR036052">
    <property type="entry name" value="TrpB-like_PALP_sf"/>
</dbReference>
<evidence type="ECO:0000259" key="7">
    <source>
        <dbReference type="Pfam" id="PF00291"/>
    </source>
</evidence>
<dbReference type="PANTHER" id="PTHR42690:SF1">
    <property type="entry name" value="THREONINE SYNTHASE-LIKE 2"/>
    <property type="match status" value="1"/>
</dbReference>
<dbReference type="OrthoDB" id="9763107at2"/>
<dbReference type="SUPFAM" id="SSF53686">
    <property type="entry name" value="Tryptophan synthase beta subunit-like PLP-dependent enzymes"/>
    <property type="match status" value="1"/>
</dbReference>
<evidence type="ECO:0000256" key="5">
    <source>
        <dbReference type="NCBIfam" id="TIGR00260"/>
    </source>
</evidence>
<dbReference type="NCBIfam" id="TIGR00260">
    <property type="entry name" value="thrC"/>
    <property type="match status" value="1"/>
</dbReference>
<dbReference type="InterPro" id="IPR004450">
    <property type="entry name" value="Thr_synthase-like"/>
</dbReference>
<dbReference type="AlphaFoldDB" id="A0A1I0QPM6"/>
<reference evidence="10" key="1">
    <citation type="submission" date="2016-10" db="EMBL/GenBank/DDBJ databases">
        <authorList>
            <person name="Varghese N."/>
            <person name="Submissions S."/>
        </authorList>
    </citation>
    <scope>NUCLEOTIDE SEQUENCE [LARGE SCALE GENOMIC DNA]</scope>
    <source>
        <strain evidence="10">CGMCC 1.12402</strain>
    </source>
</reference>
<feature type="domain" description="Threonine synthase N-terminal" evidence="8">
    <location>
        <begin position="2"/>
        <end position="78"/>
    </location>
</feature>
<dbReference type="RefSeq" id="WP_090258939.1">
    <property type="nucleotide sequence ID" value="NZ_FOIR01000002.1"/>
</dbReference>
<dbReference type="Proteomes" id="UP000199437">
    <property type="component" value="Unassembled WGS sequence"/>
</dbReference>
<keyword evidence="3 6" id="KW-0663">Pyridoxal phosphate</keyword>
<name>A0A1I0QPM6_9BACT</name>
<dbReference type="InterPro" id="IPR001926">
    <property type="entry name" value="TrpB-like_PALP"/>
</dbReference>
<proteinExistence type="inferred from homology"/>
<comment type="cofactor">
    <cofactor evidence="1 6">
        <name>pyridoxal 5'-phosphate</name>
        <dbReference type="ChEBI" id="CHEBI:597326"/>
    </cofactor>
</comment>
<dbReference type="PANTHER" id="PTHR42690">
    <property type="entry name" value="THREONINE SYNTHASE FAMILY MEMBER"/>
    <property type="match status" value="1"/>
</dbReference>
<dbReference type="GeneID" id="99987233"/>
<protein>
    <recommendedName>
        <fullName evidence="5">Threonine synthase</fullName>
        <ecNumber evidence="5">4.2.3.1</ecNumber>
    </recommendedName>
</protein>
<dbReference type="Pfam" id="PF00291">
    <property type="entry name" value="PALP"/>
    <property type="match status" value="1"/>
</dbReference>
<dbReference type="Gene3D" id="3.40.50.1100">
    <property type="match status" value="2"/>
</dbReference>
<feature type="modified residue" description="N6-(pyridoxal phosphate)lysine" evidence="6">
    <location>
        <position position="107"/>
    </location>
</feature>
<evidence type="ECO:0000259" key="8">
    <source>
        <dbReference type="Pfam" id="PF14821"/>
    </source>
</evidence>